<dbReference type="CDD" id="cd00118">
    <property type="entry name" value="LysM"/>
    <property type="match status" value="1"/>
</dbReference>
<dbReference type="PANTHER" id="PTHR33734">
    <property type="entry name" value="LYSM DOMAIN-CONTAINING GPI-ANCHORED PROTEIN 2"/>
    <property type="match status" value="1"/>
</dbReference>
<evidence type="ECO:0000259" key="2">
    <source>
        <dbReference type="PROSITE" id="PS51782"/>
    </source>
</evidence>
<proteinExistence type="predicted"/>
<feature type="compositionally biased region" description="Low complexity" evidence="1">
    <location>
        <begin position="331"/>
        <end position="360"/>
    </location>
</feature>
<dbReference type="PROSITE" id="PS51782">
    <property type="entry name" value="LYSM"/>
    <property type="match status" value="1"/>
</dbReference>
<dbReference type="InterPro" id="IPR018392">
    <property type="entry name" value="LysM"/>
</dbReference>
<dbReference type="Pfam" id="PF01476">
    <property type="entry name" value="LysM"/>
    <property type="match status" value="1"/>
</dbReference>
<dbReference type="Proteomes" id="UP001548590">
    <property type="component" value="Unassembled WGS sequence"/>
</dbReference>
<accession>A0ABV2CPY6</accession>
<dbReference type="EMBL" id="JBEWLZ010000004">
    <property type="protein sequence ID" value="MET1489964.1"/>
    <property type="molecule type" value="Genomic_DNA"/>
</dbReference>
<keyword evidence="4" id="KW-1185">Reference proteome</keyword>
<evidence type="ECO:0000313" key="4">
    <source>
        <dbReference type="Proteomes" id="UP001548590"/>
    </source>
</evidence>
<dbReference type="SUPFAM" id="SSF54106">
    <property type="entry name" value="LysM domain"/>
    <property type="match status" value="1"/>
</dbReference>
<gene>
    <name evidence="3" type="ORF">ABVT11_09000</name>
</gene>
<feature type="region of interest" description="Disordered" evidence="1">
    <location>
        <begin position="310"/>
        <end position="379"/>
    </location>
</feature>
<feature type="domain" description="LysM" evidence="2">
    <location>
        <begin position="269"/>
        <end position="312"/>
    </location>
</feature>
<feature type="compositionally biased region" description="Pro residues" evidence="1">
    <location>
        <begin position="314"/>
        <end position="325"/>
    </location>
</feature>
<sequence length="606" mass="66412">MPKFIKATYHPELKTAEFISDDGRHLLRTGGSLCWRLNNGGNLVSPVVKGVPCPRKTKGYIGFAKAGASEHHFFIFPDYETGRAELKATLDRKYADHTVSETIRAYAPKHDKNDTDQYITNLCKLSGVSKDSKLRDMSPEQLESIMDGIERIEGYHADAASRKEVWVNVTKIQASDGTRPIQGEEIVVKSDGKEVTLKSNAVGLFPPIVHGKSPVEIKHKTADGKLKSLGTLPADRSQHMSLVAKLEKFLGRTAANQVSTPSSSRKHSLTYTVQPGDSLSKIASKFQTTVAQLKHDNSLARDLIIPGQVLGIHAPPPSTIPPTPPKKAAHKSPASQPSAERTGQQSPPQAKPPKALQGQKTTPARSKAGSGEPIQLIQPEDGQVPWMKYAIAEAKRHKGAAETVIEKDIDYHSQINDGIKGLSGSLNAWCAAFANWCLMQAGYPIQNPKELGFVDRVAATGRAEGFRNLRGVRTKAKQDYKDVPFVDNPLYEKIDEPVYGAIGIVVTPSGHGQHVGFVYGRESEDSICMLGGNQGQTIKFSPFTEKEKEISLGKKKKKTNHLEFYIPNHYTKTHKSSNKKLEPVSSLDLNKEIGVKGKDNKNESTR</sequence>
<evidence type="ECO:0000256" key="1">
    <source>
        <dbReference type="SAM" id="MobiDB-lite"/>
    </source>
</evidence>
<reference evidence="3 4" key="1">
    <citation type="submission" date="2024-07" db="EMBL/GenBank/DDBJ databases">
        <title>Uliginosibacterium paludis KCTC:42655.</title>
        <authorList>
            <person name="Kim M.K."/>
        </authorList>
    </citation>
    <scope>NUCLEOTIDE SEQUENCE [LARGE SCALE GENOMIC DNA]</scope>
    <source>
        <strain evidence="3 4">KCTC 42655</strain>
    </source>
</reference>
<dbReference type="RefSeq" id="WP_345923329.1">
    <property type="nucleotide sequence ID" value="NZ_JBDIVF010000001.1"/>
</dbReference>
<protein>
    <submittedName>
        <fullName evidence="3">LysM peptidoglycan-binding domain-containing protein</fullName>
    </submittedName>
</protein>
<dbReference type="Gene3D" id="3.10.350.10">
    <property type="entry name" value="LysM domain"/>
    <property type="match status" value="1"/>
</dbReference>
<dbReference type="SMART" id="SM00257">
    <property type="entry name" value="LysM"/>
    <property type="match status" value="1"/>
</dbReference>
<dbReference type="PANTHER" id="PTHR33734:SF22">
    <property type="entry name" value="MEMBRANE-BOUND LYTIC MUREIN TRANSGLYCOSYLASE D"/>
    <property type="match status" value="1"/>
</dbReference>
<evidence type="ECO:0000313" key="3">
    <source>
        <dbReference type="EMBL" id="MET1489964.1"/>
    </source>
</evidence>
<organism evidence="3 4">
    <name type="scientific">Uliginosibacterium paludis</name>
    <dbReference type="NCBI Taxonomy" id="1615952"/>
    <lineage>
        <taxon>Bacteria</taxon>
        <taxon>Pseudomonadati</taxon>
        <taxon>Pseudomonadota</taxon>
        <taxon>Betaproteobacteria</taxon>
        <taxon>Rhodocyclales</taxon>
        <taxon>Zoogloeaceae</taxon>
        <taxon>Uliginosibacterium</taxon>
    </lineage>
</organism>
<comment type="caution">
    <text evidence="3">The sequence shown here is derived from an EMBL/GenBank/DDBJ whole genome shotgun (WGS) entry which is preliminary data.</text>
</comment>
<dbReference type="InterPro" id="IPR036779">
    <property type="entry name" value="LysM_dom_sf"/>
</dbReference>
<name>A0ABV2CPY6_9RHOO</name>